<dbReference type="EMBL" id="JAPYKS010000030">
    <property type="protein sequence ID" value="MEI9412521.1"/>
    <property type="molecule type" value="Genomic_DNA"/>
</dbReference>
<keyword evidence="4" id="KW-1185">Reference proteome</keyword>
<evidence type="ECO:0000313" key="3">
    <source>
        <dbReference type="EMBL" id="MEI9412521.1"/>
    </source>
</evidence>
<name>A0ABU8L3G2_9HYPH</name>
<comment type="caution">
    <text evidence="3">The sequence shown here is derived from an EMBL/GenBank/DDBJ whole genome shotgun (WGS) entry which is preliminary data.</text>
</comment>
<reference evidence="3 4" key="1">
    <citation type="submission" date="2022-12" db="EMBL/GenBank/DDBJ databases">
        <authorList>
            <person name="Muema E."/>
        </authorList>
    </citation>
    <scope>NUCLEOTIDE SEQUENCE [LARGE SCALE GENOMIC DNA]</scope>
    <source>
        <strain evidence="4">1326</strain>
    </source>
</reference>
<evidence type="ECO:0000256" key="1">
    <source>
        <dbReference type="SAM" id="MobiDB-lite"/>
    </source>
</evidence>
<feature type="region of interest" description="Disordered" evidence="1">
    <location>
        <begin position="195"/>
        <end position="224"/>
    </location>
</feature>
<feature type="compositionally biased region" description="Acidic residues" evidence="1">
    <location>
        <begin position="201"/>
        <end position="216"/>
    </location>
</feature>
<protein>
    <recommendedName>
        <fullName evidence="2">VapC50 C-terminal domain-containing protein</fullName>
    </recommendedName>
</protein>
<accession>A0ABU8L3G2</accession>
<gene>
    <name evidence="3" type="ORF">O7A60_27785</name>
</gene>
<proteinExistence type="predicted"/>
<evidence type="ECO:0000313" key="4">
    <source>
        <dbReference type="Proteomes" id="UP001387293"/>
    </source>
</evidence>
<dbReference type="RefSeq" id="WP_337108911.1">
    <property type="nucleotide sequence ID" value="NZ_JAPYKS010000030.1"/>
</dbReference>
<dbReference type="InterPro" id="IPR058652">
    <property type="entry name" value="VapC50_C"/>
</dbReference>
<organism evidence="3 4">
    <name type="scientific">Mesorhizobium salmacidum</name>
    <dbReference type="NCBI Taxonomy" id="3015171"/>
    <lineage>
        <taxon>Bacteria</taxon>
        <taxon>Pseudomonadati</taxon>
        <taxon>Pseudomonadota</taxon>
        <taxon>Alphaproteobacteria</taxon>
        <taxon>Hyphomicrobiales</taxon>
        <taxon>Phyllobacteriaceae</taxon>
        <taxon>Mesorhizobium</taxon>
    </lineage>
</organism>
<dbReference type="Proteomes" id="UP001387293">
    <property type="component" value="Unassembled WGS sequence"/>
</dbReference>
<feature type="domain" description="VapC50 C-terminal" evidence="2">
    <location>
        <begin position="139"/>
        <end position="195"/>
    </location>
</feature>
<evidence type="ECO:0000259" key="2">
    <source>
        <dbReference type="Pfam" id="PF26343"/>
    </source>
</evidence>
<dbReference type="Pfam" id="PF26343">
    <property type="entry name" value="VapC50_C"/>
    <property type="match status" value="1"/>
</dbReference>
<sequence>MTQNRRLEDMPTVLADANVLFSQEQRNILMTLAIEGLFRLRWTEKIEDEWVRNRGQRLLKAGKDATAPQRTAEKMRKAIPDFELGDWQRFVDDTGATHPGDRHVAAAAMACAPSHLLTWNLRDFDAGHLKGHRVTVWSPDDFLCEVYDENPVITYEASRRAHGFARSVAGRIPTWPEYLERLAGSGLPQFAARLEGHDRDDTLDDLPEVLSEDETPSGDVSEGP</sequence>